<sequence length="217" mass="25461">MHNEVYIDLNLGLNPFLTERELIIGIQNKKLVVSRTSDLIEMGIYNKEYIANIVHRQEVDVEEFIKLYASKVKDYFELTKSAYKVFLIFLHIHQIVKDKDYIYLSCKKAISFSENLDCSMISESIFYRGVKELIDKKIVAKTNEKNWYFINPSVVFNGERTRFVTEVIKKKDEVNVERSRKGITRYDAMVRGRYLENVIDGVHNEGNMDITGCNHTR</sequence>
<organism evidence="1">
    <name type="scientific">Salmonella newport</name>
    <dbReference type="NCBI Taxonomy" id="108619"/>
    <lineage>
        <taxon>Bacteria</taxon>
        <taxon>Pseudomonadati</taxon>
        <taxon>Pseudomonadota</taxon>
        <taxon>Gammaproteobacteria</taxon>
        <taxon>Enterobacterales</taxon>
        <taxon>Enterobacteriaceae</taxon>
        <taxon>Salmonella</taxon>
    </lineage>
</organism>
<dbReference type="Proteomes" id="UP000839726">
    <property type="component" value="Unassembled WGS sequence"/>
</dbReference>
<reference evidence="1" key="1">
    <citation type="submission" date="2018-07" db="EMBL/GenBank/DDBJ databases">
        <authorList>
            <person name="Ashton P.M."/>
            <person name="Dallman T."/>
            <person name="Nair S."/>
            <person name="De Pinna E."/>
            <person name="Peters T."/>
            <person name="Grant K."/>
        </authorList>
    </citation>
    <scope>NUCLEOTIDE SEQUENCE [LARGE SCALE GENOMIC DNA]</scope>
    <source>
        <strain evidence="1">436933</strain>
    </source>
</reference>
<dbReference type="EMBL" id="AAGUYM010000033">
    <property type="protein sequence ID" value="EBS2695326.1"/>
    <property type="molecule type" value="Genomic_DNA"/>
</dbReference>
<accession>A0A5U9KW37</accession>
<evidence type="ECO:0008006" key="2">
    <source>
        <dbReference type="Google" id="ProtNLM"/>
    </source>
</evidence>
<dbReference type="AlphaFoldDB" id="A0A5U9KW37"/>
<gene>
    <name evidence="1" type="ORF">DRY71_21815</name>
</gene>
<evidence type="ECO:0000313" key="1">
    <source>
        <dbReference type="EMBL" id="EBS2695326.1"/>
    </source>
</evidence>
<name>A0A5U9KW37_SALNE</name>
<comment type="caution">
    <text evidence="1">The sequence shown here is derived from an EMBL/GenBank/DDBJ whole genome shotgun (WGS) entry which is preliminary data.</text>
</comment>
<proteinExistence type="predicted"/>
<protein>
    <recommendedName>
        <fullName evidence="2">Plasmid replication protein RepL domain-containing protein</fullName>
    </recommendedName>
</protein>